<organism evidence="2">
    <name type="scientific">uncultured Caudovirales phage</name>
    <dbReference type="NCBI Taxonomy" id="2100421"/>
    <lineage>
        <taxon>Viruses</taxon>
        <taxon>Duplodnaviria</taxon>
        <taxon>Heunggongvirae</taxon>
        <taxon>Uroviricota</taxon>
        <taxon>Caudoviricetes</taxon>
        <taxon>Peduoviridae</taxon>
        <taxon>Maltschvirus</taxon>
        <taxon>Maltschvirus maltsch</taxon>
    </lineage>
</organism>
<sequence>MDINLNPYTAESAAIQRRLQMAQLLNQQAMQPMEMPQQAGVKISPYAGLAKILEGFNAGREEKAATEAYKELANKYQAGNQADISGFLQAMQGSPAKELAGPAPQGAPTGVSPEGMQGGYIQPAQAPDRQRAMALALGSQNPTLQSAGGHILSQMMTPKQPIHVAPGGSILDPNTMQPVYTAPKERVPNAAEAEYNLAKQEGYKGSFVEFLQNVKRTPPNQNVTYGSPVAAVSADGKPVFIQPGKGGGAPSVIEGFSPPAEKLRPIPPSINTAIIENQKSGNQLDRAISLLSGQDLPGMVADKNATGLKGYLPTGLLNRLDPSGVSARAEIADIGSLKIHDRSGSAVTVSESPRLMPFIPLTTDDRDTVLKKLQRLKLEIDSSSAAMKEIYSTEQGYRENPILNKPSVNEKITSMQEIQDVATKTGKSVEQVKQDALAKGYKVQ</sequence>
<name>A0A6J5L3U8_9CAUD</name>
<protein>
    <submittedName>
        <fullName evidence="2">Uncharacterized protein</fullName>
    </submittedName>
</protein>
<accession>A0A6J5L3U8</accession>
<feature type="region of interest" description="Disordered" evidence="1">
    <location>
        <begin position="96"/>
        <end position="129"/>
    </location>
</feature>
<dbReference type="EMBL" id="LR796228">
    <property type="protein sequence ID" value="CAB4127933.1"/>
    <property type="molecule type" value="Genomic_DNA"/>
</dbReference>
<proteinExistence type="predicted"/>
<gene>
    <name evidence="2" type="ORF">UFOVP102_2</name>
</gene>
<evidence type="ECO:0000256" key="1">
    <source>
        <dbReference type="SAM" id="MobiDB-lite"/>
    </source>
</evidence>
<evidence type="ECO:0000313" key="2">
    <source>
        <dbReference type="EMBL" id="CAB4127933.1"/>
    </source>
</evidence>
<reference evidence="2" key="1">
    <citation type="submission" date="2020-04" db="EMBL/GenBank/DDBJ databases">
        <authorList>
            <person name="Chiriac C."/>
            <person name="Salcher M."/>
            <person name="Ghai R."/>
            <person name="Kavagutti S V."/>
        </authorList>
    </citation>
    <scope>NUCLEOTIDE SEQUENCE</scope>
</reference>